<dbReference type="AlphaFoldDB" id="A0A2N0UIS0"/>
<name>A0A2N0UIS0_9FIRM</name>
<sequence>MRGLFNRFANFMQGRYGTDKLNNALWVLLLILWFVNIFVWNRVARYIIDGIMLLIIVLICFRMFSRNIVARSAENRKFLPIYNAVTGWFKLTFKKIRDRKDYRYIKCPVCKAQLRVRNKKGNHTVRCPKCGSEFNKKI</sequence>
<dbReference type="Gene3D" id="2.20.28.160">
    <property type="match status" value="1"/>
</dbReference>
<dbReference type="EMBL" id="NNSR01000073">
    <property type="protein sequence ID" value="PKD26872.1"/>
    <property type="molecule type" value="Genomic_DNA"/>
</dbReference>
<comment type="caution">
    <text evidence="1">The sequence shown here is derived from an EMBL/GenBank/DDBJ whole genome shotgun (WGS) entry which is preliminary data.</text>
</comment>
<dbReference type="Proteomes" id="UP000233425">
    <property type="component" value="Unassembled WGS sequence"/>
</dbReference>
<protein>
    <submittedName>
        <fullName evidence="1">Uncharacterized protein</fullName>
    </submittedName>
</protein>
<proteinExistence type="predicted"/>
<evidence type="ECO:0000313" key="1">
    <source>
        <dbReference type="EMBL" id="PKD26872.1"/>
    </source>
</evidence>
<accession>A0A2N0UIS0</accession>
<gene>
    <name evidence="1" type="ORF">RBATCC27255_01737</name>
</gene>
<organism evidence="1 2">
    <name type="scientific">Ruminococcus bromii</name>
    <dbReference type="NCBI Taxonomy" id="40518"/>
    <lineage>
        <taxon>Bacteria</taxon>
        <taxon>Bacillati</taxon>
        <taxon>Bacillota</taxon>
        <taxon>Clostridia</taxon>
        <taxon>Eubacteriales</taxon>
        <taxon>Oscillospiraceae</taxon>
        <taxon>Ruminococcus</taxon>
    </lineage>
</organism>
<evidence type="ECO:0000313" key="2">
    <source>
        <dbReference type="Proteomes" id="UP000233425"/>
    </source>
</evidence>
<dbReference type="NCBIfam" id="TIGR02098">
    <property type="entry name" value="MJ0042_CXXC"/>
    <property type="match status" value="1"/>
</dbReference>
<keyword evidence="2" id="KW-1185">Reference proteome</keyword>
<dbReference type="GeneID" id="93768460"/>
<reference evidence="1" key="1">
    <citation type="journal article" date="2018" name="Environ. Microbiol.">
        <title>Sporulation capability and amylosome conservation among diverse human colonic and rumen isolates of the keystone starch-degrader Ruminococcus bromii.</title>
        <authorList>
            <person name="Mukhopadhya I."/>
            <person name="Morais S."/>
            <person name="Laverde-Gomez J."/>
            <person name="Sheridan P.O."/>
            <person name="Walker A.W."/>
            <person name="Kelly W."/>
            <person name="Klieve A.V."/>
            <person name="Ouwerkerk D."/>
            <person name="Duncan S.H."/>
            <person name="Louis P."/>
            <person name="Koropatkin N."/>
            <person name="Cockburn D."/>
            <person name="Kibler R."/>
            <person name="Cooper P.J."/>
            <person name="Sandoval C."/>
            <person name="Crost E."/>
            <person name="Juge N."/>
            <person name="Bayer E.A."/>
            <person name="Flint H.J."/>
        </authorList>
    </citation>
    <scope>NUCLEOTIDE SEQUENCE [LARGE SCALE GENOMIC DNA]</scope>
    <source>
        <strain evidence="1">ATCC 27255</strain>
    </source>
</reference>
<dbReference type="RefSeq" id="WP_015523118.1">
    <property type="nucleotide sequence ID" value="NZ_CABMMZ010000073.1"/>
</dbReference>
<dbReference type="InterPro" id="IPR011723">
    <property type="entry name" value="Znf/thioredoxin_put"/>
</dbReference>